<dbReference type="SMART" id="SM00347">
    <property type="entry name" value="HTH_MARR"/>
    <property type="match status" value="1"/>
</dbReference>
<dbReference type="InterPro" id="IPR000835">
    <property type="entry name" value="HTH_MarR-typ"/>
</dbReference>
<evidence type="ECO:0000313" key="2">
    <source>
        <dbReference type="EMBL" id="MFC4110394.1"/>
    </source>
</evidence>
<proteinExistence type="predicted"/>
<dbReference type="PANTHER" id="PTHR33164:SF99">
    <property type="entry name" value="MARR FAMILY REGULATORY PROTEIN"/>
    <property type="match status" value="1"/>
</dbReference>
<reference evidence="3" key="1">
    <citation type="journal article" date="2019" name="Int. J. Syst. Evol. Microbiol.">
        <title>The Global Catalogue of Microorganisms (GCM) 10K type strain sequencing project: providing services to taxonomists for standard genome sequencing and annotation.</title>
        <authorList>
            <consortium name="The Broad Institute Genomics Platform"/>
            <consortium name="The Broad Institute Genome Sequencing Center for Infectious Disease"/>
            <person name="Wu L."/>
            <person name="Ma J."/>
        </authorList>
    </citation>
    <scope>NUCLEOTIDE SEQUENCE [LARGE SCALE GENOMIC DNA]</scope>
    <source>
        <strain evidence="3">2902at01</strain>
    </source>
</reference>
<organism evidence="2 3">
    <name type="scientific">Micromonospora zhanjiangensis</name>
    <dbReference type="NCBI Taxonomy" id="1522057"/>
    <lineage>
        <taxon>Bacteria</taxon>
        <taxon>Bacillati</taxon>
        <taxon>Actinomycetota</taxon>
        <taxon>Actinomycetes</taxon>
        <taxon>Micromonosporales</taxon>
        <taxon>Micromonosporaceae</taxon>
        <taxon>Micromonospora</taxon>
    </lineage>
</organism>
<gene>
    <name evidence="2" type="ORF">ACFOX0_31305</name>
</gene>
<dbReference type="Pfam" id="PF12802">
    <property type="entry name" value="MarR_2"/>
    <property type="match status" value="1"/>
</dbReference>
<dbReference type="InterPro" id="IPR036388">
    <property type="entry name" value="WH-like_DNA-bd_sf"/>
</dbReference>
<dbReference type="Proteomes" id="UP001595868">
    <property type="component" value="Unassembled WGS sequence"/>
</dbReference>
<dbReference type="PRINTS" id="PR00598">
    <property type="entry name" value="HTHMARR"/>
</dbReference>
<dbReference type="Gene3D" id="1.10.10.10">
    <property type="entry name" value="Winged helix-like DNA-binding domain superfamily/Winged helix DNA-binding domain"/>
    <property type="match status" value="1"/>
</dbReference>
<dbReference type="EMBL" id="JBHSBN010000040">
    <property type="protein sequence ID" value="MFC4110394.1"/>
    <property type="molecule type" value="Genomic_DNA"/>
</dbReference>
<sequence>MTRWLEPHEQHTWRSFVAATRALMDALDRQLQRDAGIPHAYYEILVRLSEAPRRQLRMSELAEATSSSRSRLSHAVARLEESGWVRREDCPTDRRGQIAVLTEKGFGVLSAAAPGHVESVRENLFDLLSPAQVDQLRDITETMVANIDPNRATS</sequence>
<protein>
    <submittedName>
        <fullName evidence="2">MarR family winged helix-turn-helix transcriptional regulator</fullName>
    </submittedName>
</protein>
<dbReference type="InterPro" id="IPR036390">
    <property type="entry name" value="WH_DNA-bd_sf"/>
</dbReference>
<dbReference type="SUPFAM" id="SSF46785">
    <property type="entry name" value="Winged helix' DNA-binding domain"/>
    <property type="match status" value="1"/>
</dbReference>
<evidence type="ECO:0000259" key="1">
    <source>
        <dbReference type="PROSITE" id="PS50995"/>
    </source>
</evidence>
<dbReference type="InterPro" id="IPR039422">
    <property type="entry name" value="MarR/SlyA-like"/>
</dbReference>
<dbReference type="PANTHER" id="PTHR33164">
    <property type="entry name" value="TRANSCRIPTIONAL REGULATOR, MARR FAMILY"/>
    <property type="match status" value="1"/>
</dbReference>
<dbReference type="PROSITE" id="PS50995">
    <property type="entry name" value="HTH_MARR_2"/>
    <property type="match status" value="1"/>
</dbReference>
<evidence type="ECO:0000313" key="3">
    <source>
        <dbReference type="Proteomes" id="UP001595868"/>
    </source>
</evidence>
<name>A0ABV8KW98_9ACTN</name>
<dbReference type="RefSeq" id="WP_377552761.1">
    <property type="nucleotide sequence ID" value="NZ_JBHSBN010000040.1"/>
</dbReference>
<keyword evidence="3" id="KW-1185">Reference proteome</keyword>
<feature type="domain" description="HTH marR-type" evidence="1">
    <location>
        <begin position="9"/>
        <end position="145"/>
    </location>
</feature>
<accession>A0ABV8KW98</accession>
<comment type="caution">
    <text evidence="2">The sequence shown here is derived from an EMBL/GenBank/DDBJ whole genome shotgun (WGS) entry which is preliminary data.</text>
</comment>